<dbReference type="PANTHER" id="PTHR43780:SF2">
    <property type="entry name" value="1-AMINOCYCLOPROPANE-1-CARBOXYLATE DEAMINASE-RELATED"/>
    <property type="match status" value="1"/>
</dbReference>
<evidence type="ECO:0000256" key="1">
    <source>
        <dbReference type="ARBA" id="ARBA00001933"/>
    </source>
</evidence>
<name>A0AAU9XJH1_9CNID</name>
<evidence type="ECO:0000256" key="3">
    <source>
        <dbReference type="ARBA" id="ARBA00022898"/>
    </source>
</evidence>
<comment type="similarity">
    <text evidence="2">Belongs to the ACC deaminase/D-cysteine desulfhydrase family.</text>
</comment>
<dbReference type="Gene3D" id="3.40.50.1100">
    <property type="match status" value="1"/>
</dbReference>
<sequence length="133" mass="14662">MTGSTLSGNKVHSLEFILLADALDKKCDTIFTCGGIQSNHCRSTAVAARQLAKLLKLSFDLFFFMQTMDIGCKGNLFLNKLVGSQIIVVPQLQYKSGLKQMMEKMCEKLLKEQGSSAYLIEVGGPSYMGMFGY</sequence>
<comment type="caution">
    <text evidence="4">The sequence shown here is derived from an EMBL/GenBank/DDBJ whole genome shotgun (WGS) entry which is preliminary data.</text>
</comment>
<organism evidence="4 5">
    <name type="scientific">Pocillopora meandrina</name>
    <dbReference type="NCBI Taxonomy" id="46732"/>
    <lineage>
        <taxon>Eukaryota</taxon>
        <taxon>Metazoa</taxon>
        <taxon>Cnidaria</taxon>
        <taxon>Anthozoa</taxon>
        <taxon>Hexacorallia</taxon>
        <taxon>Scleractinia</taxon>
        <taxon>Astrocoeniina</taxon>
        <taxon>Pocilloporidae</taxon>
        <taxon>Pocillopora</taxon>
    </lineage>
</organism>
<dbReference type="SUPFAM" id="SSF53686">
    <property type="entry name" value="Tryptophan synthase beta subunit-like PLP-dependent enzymes"/>
    <property type="match status" value="1"/>
</dbReference>
<evidence type="ECO:0008006" key="6">
    <source>
        <dbReference type="Google" id="ProtNLM"/>
    </source>
</evidence>
<evidence type="ECO:0000313" key="4">
    <source>
        <dbReference type="EMBL" id="CAH3150395.1"/>
    </source>
</evidence>
<dbReference type="AlphaFoldDB" id="A0AAU9XJH1"/>
<protein>
    <recommendedName>
        <fullName evidence="6">ACC deaminase</fullName>
    </recommendedName>
</protein>
<keyword evidence="3" id="KW-0663">Pyridoxal phosphate</keyword>
<evidence type="ECO:0000313" key="5">
    <source>
        <dbReference type="Proteomes" id="UP001159428"/>
    </source>
</evidence>
<proteinExistence type="inferred from homology"/>
<dbReference type="Proteomes" id="UP001159428">
    <property type="component" value="Unassembled WGS sequence"/>
</dbReference>
<comment type="cofactor">
    <cofactor evidence="1">
        <name>pyridoxal 5'-phosphate</name>
        <dbReference type="ChEBI" id="CHEBI:597326"/>
    </cofactor>
</comment>
<keyword evidence="5" id="KW-1185">Reference proteome</keyword>
<dbReference type="GO" id="GO:0019148">
    <property type="term" value="F:D-cysteine desulfhydrase activity"/>
    <property type="evidence" value="ECO:0007669"/>
    <property type="project" value="TreeGrafter"/>
</dbReference>
<dbReference type="InterPro" id="IPR027278">
    <property type="entry name" value="ACCD_DCysDesulf"/>
</dbReference>
<dbReference type="PANTHER" id="PTHR43780">
    <property type="entry name" value="1-AMINOCYCLOPROPANE-1-CARBOXYLATE DEAMINASE-RELATED"/>
    <property type="match status" value="1"/>
</dbReference>
<gene>
    <name evidence="4" type="ORF">PMEA_00024779</name>
</gene>
<dbReference type="EMBL" id="CALNXJ010000047">
    <property type="protein sequence ID" value="CAH3150395.1"/>
    <property type="molecule type" value="Genomic_DNA"/>
</dbReference>
<reference evidence="4 5" key="1">
    <citation type="submission" date="2022-05" db="EMBL/GenBank/DDBJ databases">
        <authorList>
            <consortium name="Genoscope - CEA"/>
            <person name="William W."/>
        </authorList>
    </citation>
    <scope>NUCLEOTIDE SEQUENCE [LARGE SCALE GENOMIC DNA]</scope>
</reference>
<dbReference type="InterPro" id="IPR036052">
    <property type="entry name" value="TrpB-like_PALP_sf"/>
</dbReference>
<evidence type="ECO:0000256" key="2">
    <source>
        <dbReference type="ARBA" id="ARBA00008639"/>
    </source>
</evidence>
<accession>A0AAU9XJH1</accession>